<name>A0ABS3P6B5_9BACI</name>
<reference evidence="3 4" key="1">
    <citation type="submission" date="2021-03" db="EMBL/GenBank/DDBJ databases">
        <title>Identification of novel Bacillus strains.</title>
        <authorList>
            <person name="Xiao Z."/>
            <person name="Li Y."/>
            <person name="Shen J."/>
        </authorList>
    </citation>
    <scope>NUCLEOTIDE SEQUENCE [LARGE SCALE GENOMIC DNA]</scope>
    <source>
        <strain evidence="3 4">SY8</strain>
    </source>
</reference>
<protein>
    <submittedName>
        <fullName evidence="3">Redoxin domain-containing protein</fullName>
    </submittedName>
</protein>
<keyword evidence="1" id="KW-0472">Membrane</keyword>
<dbReference type="Pfam" id="PF13905">
    <property type="entry name" value="Thioredoxin_8"/>
    <property type="match status" value="1"/>
</dbReference>
<dbReference type="Gene3D" id="3.40.30.10">
    <property type="entry name" value="Glutaredoxin"/>
    <property type="match status" value="1"/>
</dbReference>
<dbReference type="Proteomes" id="UP000677611">
    <property type="component" value="Unassembled WGS sequence"/>
</dbReference>
<dbReference type="InterPro" id="IPR036249">
    <property type="entry name" value="Thioredoxin-like_sf"/>
</dbReference>
<proteinExistence type="predicted"/>
<evidence type="ECO:0000256" key="1">
    <source>
        <dbReference type="SAM" id="Phobius"/>
    </source>
</evidence>
<feature type="domain" description="Thioredoxin-like fold" evidence="2">
    <location>
        <begin position="78"/>
        <end position="159"/>
    </location>
</feature>
<keyword evidence="1" id="KW-0812">Transmembrane</keyword>
<keyword evidence="1" id="KW-1133">Transmembrane helix</keyword>
<dbReference type="InterPro" id="IPR012336">
    <property type="entry name" value="Thioredoxin-like_fold"/>
</dbReference>
<evidence type="ECO:0000313" key="3">
    <source>
        <dbReference type="EMBL" id="MBO1628367.1"/>
    </source>
</evidence>
<sequence length="177" mass="20147">MDNSIVFMSLILLSILAIIQGVFLVKFTRQIKFFAGVISTSPHVHFKKELQIGQAAPPFKLKDQFKQELRIGPNTKNTTVLIFISSGCPTCKRFINSISSTYTLESTKIVFISNKELEEGYYSRFNKHRLSFAVSTDIFQLYNIRSAPQAIIVNSRGYVTDTLKLETWEDLVKQKIG</sequence>
<comment type="caution">
    <text evidence="3">The sequence shown here is derived from an EMBL/GenBank/DDBJ whole genome shotgun (WGS) entry which is preliminary data.</text>
</comment>
<dbReference type="RefSeq" id="WP_208019411.1">
    <property type="nucleotide sequence ID" value="NZ_JAGDQJ010000043.1"/>
</dbReference>
<evidence type="ECO:0000259" key="2">
    <source>
        <dbReference type="Pfam" id="PF13905"/>
    </source>
</evidence>
<evidence type="ECO:0000313" key="4">
    <source>
        <dbReference type="Proteomes" id="UP000677611"/>
    </source>
</evidence>
<keyword evidence="4" id="KW-1185">Reference proteome</keyword>
<accession>A0ABS3P6B5</accession>
<gene>
    <name evidence="3" type="ORF">J4P90_24840</name>
</gene>
<dbReference type="SUPFAM" id="SSF52833">
    <property type="entry name" value="Thioredoxin-like"/>
    <property type="match status" value="1"/>
</dbReference>
<dbReference type="EMBL" id="JAGDQJ010000043">
    <property type="protein sequence ID" value="MBO1628367.1"/>
    <property type="molecule type" value="Genomic_DNA"/>
</dbReference>
<feature type="transmembrane region" description="Helical" evidence="1">
    <location>
        <begin position="6"/>
        <end position="25"/>
    </location>
</feature>
<organism evidence="3 4">
    <name type="scientific">Bacillus arachidis</name>
    <dbReference type="NCBI Taxonomy" id="2819290"/>
    <lineage>
        <taxon>Bacteria</taxon>
        <taxon>Bacillati</taxon>
        <taxon>Bacillota</taxon>
        <taxon>Bacilli</taxon>
        <taxon>Bacillales</taxon>
        <taxon>Bacillaceae</taxon>
        <taxon>Bacillus</taxon>
    </lineage>
</organism>